<dbReference type="PANTHER" id="PTHR33116">
    <property type="entry name" value="REVERSE TRANSCRIPTASE ZINC-BINDING DOMAIN-CONTAINING PROTEIN-RELATED-RELATED"/>
    <property type="match status" value="1"/>
</dbReference>
<dbReference type="EMBL" id="DF973228">
    <property type="protein sequence ID" value="GAU21373.1"/>
    <property type="molecule type" value="Genomic_DNA"/>
</dbReference>
<feature type="domain" description="Reverse transcriptase zinc-binding" evidence="1">
    <location>
        <begin position="190"/>
        <end position="251"/>
    </location>
</feature>
<evidence type="ECO:0000313" key="3">
    <source>
        <dbReference type="Proteomes" id="UP000242715"/>
    </source>
</evidence>
<dbReference type="OrthoDB" id="1752276at2759"/>
<accession>A0A2Z6LVV2</accession>
<evidence type="ECO:0000313" key="2">
    <source>
        <dbReference type="EMBL" id="GAU21373.1"/>
    </source>
</evidence>
<dbReference type="PANTHER" id="PTHR33116:SF78">
    <property type="entry name" value="OS12G0587133 PROTEIN"/>
    <property type="match status" value="1"/>
</dbReference>
<name>A0A2Z6LVV2_TRISU</name>
<reference evidence="3" key="1">
    <citation type="journal article" date="2017" name="Front. Plant Sci.">
        <title>Climate Clever Clovers: New Paradigm to Reduce the Environmental Footprint of Ruminants by Breeding Low Methanogenic Forages Utilizing Haplotype Variation.</title>
        <authorList>
            <person name="Kaur P."/>
            <person name="Appels R."/>
            <person name="Bayer P.E."/>
            <person name="Keeble-Gagnere G."/>
            <person name="Wang J."/>
            <person name="Hirakawa H."/>
            <person name="Shirasawa K."/>
            <person name="Vercoe P."/>
            <person name="Stefanova K."/>
            <person name="Durmic Z."/>
            <person name="Nichols P."/>
            <person name="Revell C."/>
            <person name="Isobe S.N."/>
            <person name="Edwards D."/>
            <person name="Erskine W."/>
        </authorList>
    </citation>
    <scope>NUCLEOTIDE SEQUENCE [LARGE SCALE GENOMIC DNA]</scope>
    <source>
        <strain evidence="3">cv. Daliak</strain>
    </source>
</reference>
<dbReference type="InterPro" id="IPR026960">
    <property type="entry name" value="RVT-Znf"/>
</dbReference>
<keyword evidence="3" id="KW-1185">Reference proteome</keyword>
<evidence type="ECO:0000259" key="1">
    <source>
        <dbReference type="Pfam" id="PF13966"/>
    </source>
</evidence>
<sequence length="259" mass="28598">MPIKVWRQIVRLQRNFLWGGVRGANKIAWVSWSNVCRPKSEGGLGVCDLRMVNLALLGKWRWRLISGAEGLWKDILRARYDPLGCSSHLGGRVGSLDQLPFGGRTSLSLGPFMSPHEIGSPQEINFQGYSMCPPTMMRKLGVLVDGTMGCGLGVSMEESSFCLGERTPLWAPCVVGLYISFSVCSFLVLEAPLKVVVFSWKLLQDRIPSRQNLLRRRVIATPESAICALCGLSGESSVHLFISCPVVSSAWYSVSYWLG</sequence>
<gene>
    <name evidence="2" type="ORF">TSUD_189600</name>
</gene>
<organism evidence="2 3">
    <name type="scientific">Trifolium subterraneum</name>
    <name type="common">Subterranean clover</name>
    <dbReference type="NCBI Taxonomy" id="3900"/>
    <lineage>
        <taxon>Eukaryota</taxon>
        <taxon>Viridiplantae</taxon>
        <taxon>Streptophyta</taxon>
        <taxon>Embryophyta</taxon>
        <taxon>Tracheophyta</taxon>
        <taxon>Spermatophyta</taxon>
        <taxon>Magnoliopsida</taxon>
        <taxon>eudicotyledons</taxon>
        <taxon>Gunneridae</taxon>
        <taxon>Pentapetalae</taxon>
        <taxon>rosids</taxon>
        <taxon>fabids</taxon>
        <taxon>Fabales</taxon>
        <taxon>Fabaceae</taxon>
        <taxon>Papilionoideae</taxon>
        <taxon>50 kb inversion clade</taxon>
        <taxon>NPAAA clade</taxon>
        <taxon>Hologalegina</taxon>
        <taxon>IRL clade</taxon>
        <taxon>Trifolieae</taxon>
        <taxon>Trifolium</taxon>
    </lineage>
</organism>
<dbReference type="AlphaFoldDB" id="A0A2Z6LVV2"/>
<protein>
    <recommendedName>
        <fullName evidence="1">Reverse transcriptase zinc-binding domain-containing protein</fullName>
    </recommendedName>
</protein>
<dbReference type="Pfam" id="PF13966">
    <property type="entry name" value="zf-RVT"/>
    <property type="match status" value="1"/>
</dbReference>
<dbReference type="Proteomes" id="UP000242715">
    <property type="component" value="Unassembled WGS sequence"/>
</dbReference>
<proteinExistence type="predicted"/>